<evidence type="ECO:0000313" key="1">
    <source>
        <dbReference type="EMBL" id="KMZ83303.1"/>
    </source>
</evidence>
<dbReference type="Pfam" id="PF05795">
    <property type="entry name" value="Plasmodium_Vir"/>
    <property type="match status" value="1"/>
</dbReference>
<gene>
    <name evidence="1" type="ORF">PVBG_06150</name>
</gene>
<accession>A0A0J9VB21</accession>
<dbReference type="InterPro" id="IPR008780">
    <property type="entry name" value="Plasmodium_Vir"/>
</dbReference>
<dbReference type="EMBL" id="KQ234941">
    <property type="protein sequence ID" value="KMZ83303.1"/>
    <property type="molecule type" value="Genomic_DNA"/>
</dbReference>
<dbReference type="Proteomes" id="UP000053327">
    <property type="component" value="Unassembled WGS sequence"/>
</dbReference>
<proteinExistence type="predicted"/>
<name>A0A0J9VB21_PLAV1</name>
<reference evidence="1 2" key="1">
    <citation type="submission" date="2011-08" db="EMBL/GenBank/DDBJ databases">
        <title>The Genome Sequence of Plasmodium vivax Brazil I.</title>
        <authorList>
            <consortium name="The Broad Institute Genome Sequencing Platform"/>
            <consortium name="The Broad Institute Genome Sequencing Center for Infectious Disease"/>
            <person name="Neafsey D."/>
            <person name="Carlton J."/>
            <person name="Barnwell J."/>
            <person name="Collins W."/>
            <person name="Escalante A."/>
            <person name="Mullikin J."/>
            <person name="Saul A."/>
            <person name="Guigo R."/>
            <person name="Camara F."/>
            <person name="Young S.K."/>
            <person name="Zeng Q."/>
            <person name="Gargeya S."/>
            <person name="Fitzgerald M."/>
            <person name="Haas B."/>
            <person name="Abouelleil A."/>
            <person name="Alvarado L."/>
            <person name="Arachchi H.M."/>
            <person name="Berlin A."/>
            <person name="Brown A."/>
            <person name="Chapman S.B."/>
            <person name="Chen Z."/>
            <person name="Dunbar C."/>
            <person name="Freedman E."/>
            <person name="Gearin G."/>
            <person name="Gellesch M."/>
            <person name="Goldberg J."/>
            <person name="Griggs A."/>
            <person name="Gujja S."/>
            <person name="Heiman D."/>
            <person name="Howarth C."/>
            <person name="Larson L."/>
            <person name="Lui A."/>
            <person name="MacDonald P.J.P."/>
            <person name="Montmayeur A."/>
            <person name="Murphy C."/>
            <person name="Neiman D."/>
            <person name="Pearson M."/>
            <person name="Priest M."/>
            <person name="Roberts A."/>
            <person name="Saif S."/>
            <person name="Shea T."/>
            <person name="Shenoy N."/>
            <person name="Sisk P."/>
            <person name="Stolte C."/>
            <person name="Sykes S."/>
            <person name="Wortman J."/>
            <person name="Nusbaum C."/>
            <person name="Birren B."/>
        </authorList>
    </citation>
    <scope>NUCLEOTIDE SEQUENCE [LARGE SCALE GENOMIC DNA]</scope>
    <source>
        <strain evidence="1 2">Brazil I</strain>
    </source>
</reference>
<sequence length="198" mass="23729">MKYEIIKNHVENISFCIKNYSWQIIDLINYIFHLLTIFRYDKHSFYFFFDNVLQYIEKADNAKIDLTSDGAYSCCESFYNLWNSKLNTEENAKTICKQFIKLYKSLPHIKGLSNNDLACKKDCGFFNYWLNFKLYNNVINNDICVFTFYNELESHCSEELQHSLSKCKMCNIMKDELDNMTILYNLYNKRNEINTIIN</sequence>
<dbReference type="AlphaFoldDB" id="A0A0J9VB21"/>
<dbReference type="OrthoDB" id="10646680at2759"/>
<evidence type="ECO:0000313" key="2">
    <source>
        <dbReference type="Proteomes" id="UP000053327"/>
    </source>
</evidence>
<protein>
    <recommendedName>
        <fullName evidence="3">Variable surface protein</fullName>
    </recommendedName>
</protein>
<organism evidence="1 2">
    <name type="scientific">Plasmodium vivax (strain Brazil I)</name>
    <dbReference type="NCBI Taxonomy" id="1033975"/>
    <lineage>
        <taxon>Eukaryota</taxon>
        <taxon>Sar</taxon>
        <taxon>Alveolata</taxon>
        <taxon>Apicomplexa</taxon>
        <taxon>Aconoidasida</taxon>
        <taxon>Haemosporida</taxon>
        <taxon>Plasmodiidae</taxon>
        <taxon>Plasmodium</taxon>
        <taxon>Plasmodium (Plasmodium)</taxon>
    </lineage>
</organism>
<evidence type="ECO:0008006" key="3">
    <source>
        <dbReference type="Google" id="ProtNLM"/>
    </source>
</evidence>